<evidence type="ECO:0000256" key="2">
    <source>
        <dbReference type="ARBA" id="ARBA00023015"/>
    </source>
</evidence>
<dbReference type="Gene3D" id="4.10.280.10">
    <property type="entry name" value="Helix-loop-helix DNA-binding domain"/>
    <property type="match status" value="1"/>
</dbReference>
<feature type="region of interest" description="Disordered" evidence="6">
    <location>
        <begin position="1"/>
        <end position="29"/>
    </location>
</feature>
<keyword evidence="4" id="KW-0804">Transcription</keyword>
<dbReference type="FunFam" id="4.10.280.10:FF:000059">
    <property type="entry name" value="transcription factor UNE10 isoform X1"/>
    <property type="match status" value="1"/>
</dbReference>
<dbReference type="InterPro" id="IPR047265">
    <property type="entry name" value="PIF1-like_bHLH"/>
</dbReference>
<feature type="compositionally biased region" description="Polar residues" evidence="6">
    <location>
        <begin position="63"/>
        <end position="72"/>
    </location>
</feature>
<sequence>MNQCVPSSEHDEIPTTPRLALPAPSNSNSLTTHVPSLDYEVAELTWENGQLIMHGLGPPRVPNKTTTNSSPTKYAWDKPRAGGTLESIVNQGTRLPESKSTMDGGGISGCELVKWIDNHCSLVNHAVGASVADFLVPCTNNIGRNDSQETPAKQVMESVPGIGTCVVGCSPGVGSCSGAGATTLRGSRMVRVGMNDSQKWQRPEQSMSGSATCGRESRQVTFDTCDKELGARFTSTASLGSPENTSSAKDCTKTAEDHDSVCHSISRTKAGDEEGKKKGHGKSSVSTKRSRAAAVHNQSERKRRDKINQRMKTLQKLVPNSSKADKASMLDEVIEYLKQLQAQVQIMSRMNMSPMMLPLAMQQQLQMPMMSPMGMAGMGMGFMDINTIGRAGMPPVLSPPPAAFMPVPSWDNPGDRLPPTSVMQVDPLSTFLACQSQPMTIDAYSRMATLYQQFQQQNGPGSKN</sequence>
<evidence type="ECO:0000259" key="7">
    <source>
        <dbReference type="PROSITE" id="PS50888"/>
    </source>
</evidence>
<dbReference type="GO" id="GO:0046983">
    <property type="term" value="F:protein dimerization activity"/>
    <property type="evidence" value="ECO:0007669"/>
    <property type="project" value="InterPro"/>
</dbReference>
<evidence type="ECO:0000256" key="1">
    <source>
        <dbReference type="ARBA" id="ARBA00004123"/>
    </source>
</evidence>
<reference evidence="8" key="1">
    <citation type="submission" date="2020-11" db="EMBL/GenBank/DDBJ databases">
        <title>Cloning and expression analysis of phytochrome interacting factor s in Fraxinus mandshurica under abiotic stress and hormone signal.</title>
        <authorList>
            <person name="Lv Y."/>
            <person name="Zhan Y."/>
        </authorList>
    </citation>
    <scope>NUCLEOTIDE SEQUENCE</scope>
</reference>
<feature type="region of interest" description="Disordered" evidence="6">
    <location>
        <begin position="196"/>
        <end position="215"/>
    </location>
</feature>
<dbReference type="PANTHER" id="PTHR45855">
    <property type="entry name" value="TRANSCRIPTION FACTOR PIF1-RELATED"/>
    <property type="match status" value="1"/>
</dbReference>
<keyword evidence="5" id="KW-0539">Nucleus</keyword>
<feature type="region of interest" description="Disordered" evidence="6">
    <location>
        <begin position="55"/>
        <end position="79"/>
    </location>
</feature>
<dbReference type="GO" id="GO:0005634">
    <property type="term" value="C:nucleus"/>
    <property type="evidence" value="ECO:0007669"/>
    <property type="project" value="UniProtKB-SubCell"/>
</dbReference>
<feature type="region of interest" description="Disordered" evidence="6">
    <location>
        <begin position="236"/>
        <end position="307"/>
    </location>
</feature>
<keyword evidence="3" id="KW-0238">DNA-binding</keyword>
<feature type="compositionally biased region" description="Polar residues" evidence="6">
    <location>
        <begin position="236"/>
        <end position="249"/>
    </location>
</feature>
<dbReference type="AlphaFoldDB" id="A0A8T9JF33"/>
<dbReference type="Pfam" id="PF00010">
    <property type="entry name" value="HLH"/>
    <property type="match status" value="1"/>
</dbReference>
<dbReference type="InterPro" id="IPR031066">
    <property type="entry name" value="bHLH_ALC-like_plant"/>
</dbReference>
<dbReference type="PANTHER" id="PTHR45855:SF23">
    <property type="entry name" value="TRANSCRIPTION FACTOR MEE8-RELATED"/>
    <property type="match status" value="1"/>
</dbReference>
<comment type="subcellular location">
    <subcellularLocation>
        <location evidence="1">Nucleus</location>
    </subcellularLocation>
</comment>
<evidence type="ECO:0000313" key="8">
    <source>
        <dbReference type="EMBL" id="UOF76181.1"/>
    </source>
</evidence>
<name>A0A8T9JF33_9LAMI</name>
<organism evidence="8">
    <name type="scientific">Fraxinus mandshurica</name>
    <dbReference type="NCBI Taxonomy" id="56029"/>
    <lineage>
        <taxon>Eukaryota</taxon>
        <taxon>Viridiplantae</taxon>
        <taxon>Streptophyta</taxon>
        <taxon>Embryophyta</taxon>
        <taxon>Tracheophyta</taxon>
        <taxon>Spermatophyta</taxon>
        <taxon>Magnoliopsida</taxon>
        <taxon>eudicotyledons</taxon>
        <taxon>Gunneridae</taxon>
        <taxon>Pentapetalae</taxon>
        <taxon>asterids</taxon>
        <taxon>lamiids</taxon>
        <taxon>Lamiales</taxon>
        <taxon>Oleaceae</taxon>
        <taxon>Oleeae</taxon>
        <taxon>Fraxinus</taxon>
    </lineage>
</organism>
<dbReference type="SMART" id="SM00353">
    <property type="entry name" value="HLH"/>
    <property type="match status" value="1"/>
</dbReference>
<dbReference type="InterPro" id="IPR036638">
    <property type="entry name" value="HLH_DNA-bd_sf"/>
</dbReference>
<gene>
    <name evidence="8" type="primary">PIF8</name>
</gene>
<feature type="domain" description="BHLH" evidence="7">
    <location>
        <begin position="291"/>
        <end position="340"/>
    </location>
</feature>
<evidence type="ECO:0000256" key="4">
    <source>
        <dbReference type="ARBA" id="ARBA00023163"/>
    </source>
</evidence>
<feature type="compositionally biased region" description="Basic and acidic residues" evidence="6">
    <location>
        <begin position="250"/>
        <end position="261"/>
    </location>
</feature>
<evidence type="ECO:0000256" key="5">
    <source>
        <dbReference type="ARBA" id="ARBA00023242"/>
    </source>
</evidence>
<dbReference type="SUPFAM" id="SSF47459">
    <property type="entry name" value="HLH, helix-loop-helix DNA-binding domain"/>
    <property type="match status" value="1"/>
</dbReference>
<proteinExistence type="evidence at transcript level"/>
<accession>A0A8T9JF33</accession>
<evidence type="ECO:0000256" key="3">
    <source>
        <dbReference type="ARBA" id="ARBA00023125"/>
    </source>
</evidence>
<dbReference type="InterPro" id="IPR011598">
    <property type="entry name" value="bHLH_dom"/>
</dbReference>
<dbReference type="CDD" id="cd11445">
    <property type="entry name" value="bHLH_AtPIF_like"/>
    <property type="match status" value="1"/>
</dbReference>
<dbReference type="EMBL" id="MW268693">
    <property type="protein sequence ID" value="UOF76181.1"/>
    <property type="molecule type" value="mRNA"/>
</dbReference>
<dbReference type="PROSITE" id="PS50888">
    <property type="entry name" value="BHLH"/>
    <property type="match status" value="1"/>
</dbReference>
<evidence type="ECO:0000256" key="6">
    <source>
        <dbReference type="SAM" id="MobiDB-lite"/>
    </source>
</evidence>
<feature type="compositionally biased region" description="Basic and acidic residues" evidence="6">
    <location>
        <begin position="298"/>
        <end position="307"/>
    </location>
</feature>
<dbReference type="GO" id="GO:0003677">
    <property type="term" value="F:DNA binding"/>
    <property type="evidence" value="ECO:0007669"/>
    <property type="project" value="UniProtKB-KW"/>
</dbReference>
<feature type="compositionally biased region" description="Polar residues" evidence="6">
    <location>
        <begin position="196"/>
        <end position="211"/>
    </location>
</feature>
<protein>
    <submittedName>
        <fullName evidence="8">Phytochrome interaction factor 8</fullName>
    </submittedName>
</protein>
<keyword evidence="2" id="KW-0805">Transcription regulation</keyword>